<dbReference type="Gene3D" id="2.170.130.10">
    <property type="entry name" value="TonB-dependent receptor, plug domain"/>
    <property type="match status" value="1"/>
</dbReference>
<evidence type="ECO:0000256" key="11">
    <source>
        <dbReference type="PROSITE-ProRule" id="PRU01360"/>
    </source>
</evidence>
<keyword evidence="9 11" id="KW-0472">Membrane</keyword>
<sequence>MHNYAVLQLHDFAIIQLNNFSKMKIQLLLGAILASPFALAQNREQTIDSVQILGRNKIKHERAEFSRHAQSTETLGVYELNRNNSAFIEQSMNTMAGVQVDKRTNLGGQRFVIRGYGNDQKFNNWGVKFYLNSVPITNADNTTILEGIDFSLINSVEVIKGPAGTMYGSGVGGVARFYMRPETQKGVTLSQKTAGGSFGLLQSATRVDAVGDDYSVMFNYSHIQSDGYRPNGSSLRNDYAFLSNFKLNPKQSLTVYASQNYSHEGTPGQIPYDSYYAGSVEGNDAYTRKNSGNKFITTRASVTHNWQMLPNLSNQTSIFYSNLDANSVSAGALGNSSNPSYGFRSVFHLKNNIDENFKNDVEFGTEYQISRSLGTSYRFTGSITVPLETTGIAGSSYGKTYNQALSFFAIDKVTYKPWDLTLIAGLSGNNTKYNREDLLAIPNLIPGHTDNSFSKTYNTVFTPHIALQKVYKEQIFNLSYSEGYNAPTSSATFIGAPINSTNENLQPERAKMWDFSVQGLLSKTRFDYQVSVFRINVKDKLTTIPTSTSTGDIYTYTANTGDQRNQGLELSLGYVYSKNNSFLKTVRPFVNWSYYDFKYTNFKTIVGRGVTVPGNYDHKTVVGVPRNKLAIGLDLDTNVGLYLNNTFTYLGDVYADFANERLVKGFTQYNAKLGYKMRFGKFDTDLYIAGNNLTSQINYTFLFLGSNINDSDKGSQFGNQQTDLNPGPNKAYFFGGLNLKYHF</sequence>
<evidence type="ECO:0000256" key="7">
    <source>
        <dbReference type="ARBA" id="ARBA00023065"/>
    </source>
</evidence>
<protein>
    <submittedName>
        <fullName evidence="15">Iron complex outermembrane recepter protein</fullName>
    </submittedName>
</protein>
<keyword evidence="2 11" id="KW-0813">Transport</keyword>
<accession>A0A1H5YUD2</accession>
<dbReference type="InterPro" id="IPR036942">
    <property type="entry name" value="Beta-barrel_TonB_sf"/>
</dbReference>
<comment type="subcellular location">
    <subcellularLocation>
        <location evidence="1 11">Cell outer membrane</location>
        <topology evidence="1 11">Multi-pass membrane protein</topology>
    </subcellularLocation>
</comment>
<evidence type="ECO:0000256" key="1">
    <source>
        <dbReference type="ARBA" id="ARBA00004571"/>
    </source>
</evidence>
<feature type="domain" description="TonB-dependent receptor-like beta-barrel" evidence="13">
    <location>
        <begin position="258"/>
        <end position="693"/>
    </location>
</feature>
<organism evidence="15 16">
    <name type="scientific">Halpernia humi</name>
    <dbReference type="NCBI Taxonomy" id="493375"/>
    <lineage>
        <taxon>Bacteria</taxon>
        <taxon>Pseudomonadati</taxon>
        <taxon>Bacteroidota</taxon>
        <taxon>Flavobacteriia</taxon>
        <taxon>Flavobacteriales</taxon>
        <taxon>Weeksellaceae</taxon>
        <taxon>Chryseobacterium group</taxon>
        <taxon>Halpernia</taxon>
    </lineage>
</organism>
<evidence type="ECO:0000256" key="9">
    <source>
        <dbReference type="ARBA" id="ARBA00023136"/>
    </source>
</evidence>
<keyword evidence="10 11" id="KW-0998">Cell outer membrane</keyword>
<reference evidence="16" key="1">
    <citation type="submission" date="2016-10" db="EMBL/GenBank/DDBJ databases">
        <authorList>
            <person name="Varghese N."/>
            <person name="Submissions S."/>
        </authorList>
    </citation>
    <scope>NUCLEOTIDE SEQUENCE [LARGE SCALE GENOMIC DNA]</scope>
    <source>
        <strain evidence="16">DSM 21580</strain>
    </source>
</reference>
<dbReference type="SUPFAM" id="SSF56935">
    <property type="entry name" value="Porins"/>
    <property type="match status" value="1"/>
</dbReference>
<proteinExistence type="inferred from homology"/>
<keyword evidence="8 12" id="KW-0798">TonB box</keyword>
<feature type="domain" description="TonB-dependent receptor plug" evidence="14">
    <location>
        <begin position="69"/>
        <end position="174"/>
    </location>
</feature>
<dbReference type="PANTHER" id="PTHR32552:SF81">
    <property type="entry name" value="TONB-DEPENDENT OUTER MEMBRANE RECEPTOR"/>
    <property type="match status" value="1"/>
</dbReference>
<dbReference type="InterPro" id="IPR037066">
    <property type="entry name" value="Plug_dom_sf"/>
</dbReference>
<evidence type="ECO:0000256" key="4">
    <source>
        <dbReference type="ARBA" id="ARBA00022496"/>
    </source>
</evidence>
<keyword evidence="7" id="KW-0406">Ion transport</keyword>
<comment type="similarity">
    <text evidence="11 12">Belongs to the TonB-dependent receptor family.</text>
</comment>
<dbReference type="Pfam" id="PF07715">
    <property type="entry name" value="Plug"/>
    <property type="match status" value="1"/>
</dbReference>
<dbReference type="EMBL" id="FNUS01000004">
    <property type="protein sequence ID" value="SEG27594.1"/>
    <property type="molecule type" value="Genomic_DNA"/>
</dbReference>
<keyword evidence="6" id="KW-0408">Iron</keyword>
<evidence type="ECO:0000256" key="3">
    <source>
        <dbReference type="ARBA" id="ARBA00022452"/>
    </source>
</evidence>
<dbReference type="GO" id="GO:0009279">
    <property type="term" value="C:cell outer membrane"/>
    <property type="evidence" value="ECO:0007669"/>
    <property type="project" value="UniProtKB-SubCell"/>
</dbReference>
<dbReference type="Proteomes" id="UP000236738">
    <property type="component" value="Unassembled WGS sequence"/>
</dbReference>
<dbReference type="GO" id="GO:0006826">
    <property type="term" value="P:iron ion transport"/>
    <property type="evidence" value="ECO:0007669"/>
    <property type="project" value="UniProtKB-KW"/>
</dbReference>
<dbReference type="AlphaFoldDB" id="A0A1H5YUD2"/>
<dbReference type="PROSITE" id="PS52016">
    <property type="entry name" value="TONB_DEPENDENT_REC_3"/>
    <property type="match status" value="1"/>
</dbReference>
<evidence type="ECO:0000256" key="5">
    <source>
        <dbReference type="ARBA" id="ARBA00022692"/>
    </source>
</evidence>
<dbReference type="InterPro" id="IPR000531">
    <property type="entry name" value="Beta-barrel_TonB"/>
</dbReference>
<evidence type="ECO:0000259" key="14">
    <source>
        <dbReference type="Pfam" id="PF07715"/>
    </source>
</evidence>
<dbReference type="InterPro" id="IPR012910">
    <property type="entry name" value="Plug_dom"/>
</dbReference>
<keyword evidence="16" id="KW-1185">Reference proteome</keyword>
<dbReference type="Pfam" id="PF00593">
    <property type="entry name" value="TonB_dep_Rec_b-barrel"/>
    <property type="match status" value="1"/>
</dbReference>
<evidence type="ECO:0000256" key="2">
    <source>
        <dbReference type="ARBA" id="ARBA00022448"/>
    </source>
</evidence>
<keyword evidence="3 11" id="KW-1134">Transmembrane beta strand</keyword>
<dbReference type="InterPro" id="IPR039426">
    <property type="entry name" value="TonB-dep_rcpt-like"/>
</dbReference>
<dbReference type="PANTHER" id="PTHR32552">
    <property type="entry name" value="FERRICHROME IRON RECEPTOR-RELATED"/>
    <property type="match status" value="1"/>
</dbReference>
<evidence type="ECO:0000256" key="6">
    <source>
        <dbReference type="ARBA" id="ARBA00023004"/>
    </source>
</evidence>
<evidence type="ECO:0000256" key="12">
    <source>
        <dbReference type="RuleBase" id="RU003357"/>
    </source>
</evidence>
<evidence type="ECO:0000259" key="13">
    <source>
        <dbReference type="Pfam" id="PF00593"/>
    </source>
</evidence>
<evidence type="ECO:0000256" key="8">
    <source>
        <dbReference type="ARBA" id="ARBA00023077"/>
    </source>
</evidence>
<evidence type="ECO:0000313" key="15">
    <source>
        <dbReference type="EMBL" id="SEG27594.1"/>
    </source>
</evidence>
<name>A0A1H5YUD2_9FLAO</name>
<keyword evidence="5 11" id="KW-0812">Transmembrane</keyword>
<gene>
    <name evidence="15" type="ORF">SAMN05421847_1864</name>
</gene>
<dbReference type="Gene3D" id="2.40.170.20">
    <property type="entry name" value="TonB-dependent receptor, beta-barrel domain"/>
    <property type="match status" value="1"/>
</dbReference>
<evidence type="ECO:0000256" key="10">
    <source>
        <dbReference type="ARBA" id="ARBA00023237"/>
    </source>
</evidence>
<keyword evidence="4" id="KW-0410">Iron transport</keyword>
<evidence type="ECO:0000313" key="16">
    <source>
        <dbReference type="Proteomes" id="UP000236738"/>
    </source>
</evidence>